<proteinExistence type="predicted"/>
<evidence type="ECO:0000313" key="2">
    <source>
        <dbReference type="EMBL" id="CAG8746489.1"/>
    </source>
</evidence>
<dbReference type="Proteomes" id="UP000789901">
    <property type="component" value="Unassembled WGS sequence"/>
</dbReference>
<evidence type="ECO:0000256" key="1">
    <source>
        <dbReference type="SAM" id="MobiDB-lite"/>
    </source>
</evidence>
<gene>
    <name evidence="2" type="ORF">GMARGA_LOCUS15933</name>
</gene>
<organism evidence="2 3">
    <name type="scientific">Gigaspora margarita</name>
    <dbReference type="NCBI Taxonomy" id="4874"/>
    <lineage>
        <taxon>Eukaryota</taxon>
        <taxon>Fungi</taxon>
        <taxon>Fungi incertae sedis</taxon>
        <taxon>Mucoromycota</taxon>
        <taxon>Glomeromycotina</taxon>
        <taxon>Glomeromycetes</taxon>
        <taxon>Diversisporales</taxon>
        <taxon>Gigasporaceae</taxon>
        <taxon>Gigaspora</taxon>
    </lineage>
</organism>
<protein>
    <submittedName>
        <fullName evidence="2">19387_t:CDS:1</fullName>
    </submittedName>
</protein>
<dbReference type="EMBL" id="CAJVQB010011270">
    <property type="protein sequence ID" value="CAG8746489.1"/>
    <property type="molecule type" value="Genomic_DNA"/>
</dbReference>
<name>A0ABN7V9E6_GIGMA</name>
<sequence>MSFTENQQLYYAQHLYTIKNYKEAKELFSKLSESANDKLFKLNADNISSRHNKNDEKRKGHKLI</sequence>
<reference evidence="2 3" key="1">
    <citation type="submission" date="2021-06" db="EMBL/GenBank/DDBJ databases">
        <authorList>
            <person name="Kallberg Y."/>
            <person name="Tangrot J."/>
            <person name="Rosling A."/>
        </authorList>
    </citation>
    <scope>NUCLEOTIDE SEQUENCE [LARGE SCALE GENOMIC DNA]</scope>
    <source>
        <strain evidence="2 3">120-4 pot B 10/14</strain>
    </source>
</reference>
<evidence type="ECO:0000313" key="3">
    <source>
        <dbReference type="Proteomes" id="UP000789901"/>
    </source>
</evidence>
<accession>A0ABN7V9E6</accession>
<comment type="caution">
    <text evidence="2">The sequence shown here is derived from an EMBL/GenBank/DDBJ whole genome shotgun (WGS) entry which is preliminary data.</text>
</comment>
<feature type="region of interest" description="Disordered" evidence="1">
    <location>
        <begin position="44"/>
        <end position="64"/>
    </location>
</feature>
<keyword evidence="3" id="KW-1185">Reference proteome</keyword>